<keyword evidence="3" id="KW-0288">FMN</keyword>
<dbReference type="InterPro" id="IPR037396">
    <property type="entry name" value="FMN_HAD"/>
</dbReference>
<dbReference type="EMBL" id="JBHTLN010000002">
    <property type="protein sequence ID" value="MFD1123195.1"/>
    <property type="molecule type" value="Genomic_DNA"/>
</dbReference>
<keyword evidence="2" id="KW-0285">Flavoprotein</keyword>
<evidence type="ECO:0000313" key="8">
    <source>
        <dbReference type="Proteomes" id="UP001597206"/>
    </source>
</evidence>
<evidence type="ECO:0000256" key="4">
    <source>
        <dbReference type="ARBA" id="ARBA00023002"/>
    </source>
</evidence>
<dbReference type="EC" id="1.-.-.-" evidence="7"/>
<organism evidence="7 8">
    <name type="scientific">Methylophilus flavus</name>
    <dbReference type="NCBI Taxonomy" id="640084"/>
    <lineage>
        <taxon>Bacteria</taxon>
        <taxon>Pseudomonadati</taxon>
        <taxon>Pseudomonadota</taxon>
        <taxon>Betaproteobacteria</taxon>
        <taxon>Nitrosomonadales</taxon>
        <taxon>Methylophilaceae</taxon>
        <taxon>Methylophilus</taxon>
    </lineage>
</organism>
<dbReference type="RefSeq" id="WP_379034654.1">
    <property type="nucleotide sequence ID" value="NZ_JBHTLN010000002.1"/>
</dbReference>
<comment type="similarity">
    <text evidence="5">Belongs to the FMN-dependent alpha-hydroxy acid dehydrogenase family.</text>
</comment>
<evidence type="ECO:0000259" key="6">
    <source>
        <dbReference type="PROSITE" id="PS51349"/>
    </source>
</evidence>
<name>A0ABW3PLS0_9PROT</name>
<evidence type="ECO:0000256" key="5">
    <source>
        <dbReference type="ARBA" id="ARBA00024042"/>
    </source>
</evidence>
<keyword evidence="8" id="KW-1185">Reference proteome</keyword>
<sequence>MVKPALTAIPQDIVSAADYQRYAREHIPDAAWAYLQGGAADELTLTANINAWPDLKLWPRALAEVAGGHTRCQLFGEELTHPIILAPVATQRLFHDQGELATTLAAGVMGGLAVVSTQASIPLEDVASHAQGPLWFQLYWQANRQDTLALVKRAESAGYRALVLTVDAPVSGARNREQRAGFSVPPAVAQSNVASIALPVMADNASPVFDGLMTLAPAWADIEWLTSQTQLPILLKGIMHPDDAVKAVSAGASGIIVSNHGGRVLDTAPATLWALPGIISATHGAIPVIIDGGIRRGTDILKARALGATAVMIGRPYIHALATAGALGVAHLIRLLREELEIAMALTGCRTWDDNHAGVLANKSL</sequence>
<evidence type="ECO:0000256" key="1">
    <source>
        <dbReference type="ARBA" id="ARBA00001917"/>
    </source>
</evidence>
<comment type="cofactor">
    <cofactor evidence="1">
        <name>FMN</name>
        <dbReference type="ChEBI" id="CHEBI:58210"/>
    </cofactor>
</comment>
<reference evidence="8" key="1">
    <citation type="journal article" date="2019" name="Int. J. Syst. Evol. Microbiol.">
        <title>The Global Catalogue of Microorganisms (GCM) 10K type strain sequencing project: providing services to taxonomists for standard genome sequencing and annotation.</title>
        <authorList>
            <consortium name="The Broad Institute Genomics Platform"/>
            <consortium name="The Broad Institute Genome Sequencing Center for Infectious Disease"/>
            <person name="Wu L."/>
            <person name="Ma J."/>
        </authorList>
    </citation>
    <scope>NUCLEOTIDE SEQUENCE [LARGE SCALE GENOMIC DNA]</scope>
    <source>
        <strain evidence="8">CCUG 58411</strain>
    </source>
</reference>
<dbReference type="CDD" id="cd02809">
    <property type="entry name" value="alpha_hydroxyacid_oxid_FMN"/>
    <property type="match status" value="1"/>
</dbReference>
<proteinExistence type="inferred from homology"/>
<dbReference type="PANTHER" id="PTHR10578">
    <property type="entry name" value="S -2-HYDROXY-ACID OXIDASE-RELATED"/>
    <property type="match status" value="1"/>
</dbReference>
<dbReference type="Pfam" id="PF01070">
    <property type="entry name" value="FMN_dh"/>
    <property type="match status" value="1"/>
</dbReference>
<comment type="caution">
    <text evidence="7">The sequence shown here is derived from an EMBL/GenBank/DDBJ whole genome shotgun (WGS) entry which is preliminary data.</text>
</comment>
<dbReference type="Gene3D" id="3.20.20.70">
    <property type="entry name" value="Aldolase class I"/>
    <property type="match status" value="1"/>
</dbReference>
<dbReference type="GO" id="GO:0016491">
    <property type="term" value="F:oxidoreductase activity"/>
    <property type="evidence" value="ECO:0007669"/>
    <property type="project" value="UniProtKB-KW"/>
</dbReference>
<evidence type="ECO:0000313" key="7">
    <source>
        <dbReference type="EMBL" id="MFD1123195.1"/>
    </source>
</evidence>
<dbReference type="InterPro" id="IPR012133">
    <property type="entry name" value="Alpha-hydoxy_acid_DH_FMN"/>
</dbReference>
<dbReference type="SUPFAM" id="SSF51395">
    <property type="entry name" value="FMN-linked oxidoreductases"/>
    <property type="match status" value="1"/>
</dbReference>
<protein>
    <submittedName>
        <fullName evidence="7">Alpha-hydroxy acid oxidase</fullName>
        <ecNumber evidence="7">1.-.-.-</ecNumber>
    </submittedName>
</protein>
<accession>A0ABW3PLS0</accession>
<dbReference type="InterPro" id="IPR013785">
    <property type="entry name" value="Aldolase_TIM"/>
</dbReference>
<evidence type="ECO:0000256" key="2">
    <source>
        <dbReference type="ARBA" id="ARBA00022630"/>
    </source>
</evidence>
<gene>
    <name evidence="7" type="ORF">ACFQ2T_11810</name>
</gene>
<dbReference type="PROSITE" id="PS51349">
    <property type="entry name" value="FMN_HYDROXY_ACID_DH_2"/>
    <property type="match status" value="1"/>
</dbReference>
<feature type="domain" description="FMN hydroxy acid dehydrogenase" evidence="6">
    <location>
        <begin position="8"/>
        <end position="365"/>
    </location>
</feature>
<dbReference type="InterPro" id="IPR000262">
    <property type="entry name" value="FMN-dep_DH"/>
</dbReference>
<dbReference type="Proteomes" id="UP001597206">
    <property type="component" value="Unassembled WGS sequence"/>
</dbReference>
<keyword evidence="4 7" id="KW-0560">Oxidoreductase</keyword>
<evidence type="ECO:0000256" key="3">
    <source>
        <dbReference type="ARBA" id="ARBA00022643"/>
    </source>
</evidence>
<dbReference type="PANTHER" id="PTHR10578:SF107">
    <property type="entry name" value="2-HYDROXYACID OXIDASE 1"/>
    <property type="match status" value="1"/>
</dbReference>
<dbReference type="PIRSF" id="PIRSF000138">
    <property type="entry name" value="Al-hdrx_acd_dh"/>
    <property type="match status" value="1"/>
</dbReference>